<reference evidence="1" key="1">
    <citation type="submission" date="2019-08" db="EMBL/GenBank/DDBJ databases">
        <authorList>
            <person name="Kucharzyk K."/>
            <person name="Murdoch R.W."/>
            <person name="Higgins S."/>
            <person name="Loffler F."/>
        </authorList>
    </citation>
    <scope>NUCLEOTIDE SEQUENCE</scope>
</reference>
<sequence>MLNHSDAAVDFPIPYKLYFGDTLVVGNEMIEWGPLAPVNENTRPILVTDISQSRAEMALVGNYSDTIYIDIMAGGNV</sequence>
<proteinExistence type="predicted"/>
<organism evidence="1">
    <name type="scientific">bioreactor metagenome</name>
    <dbReference type="NCBI Taxonomy" id="1076179"/>
    <lineage>
        <taxon>unclassified sequences</taxon>
        <taxon>metagenomes</taxon>
        <taxon>ecological metagenomes</taxon>
    </lineage>
</organism>
<comment type="caution">
    <text evidence="1">The sequence shown here is derived from an EMBL/GenBank/DDBJ whole genome shotgun (WGS) entry which is preliminary data.</text>
</comment>
<gene>
    <name evidence="1" type="ORF">SDC9_189433</name>
</gene>
<dbReference type="AlphaFoldDB" id="A0A645HS50"/>
<dbReference type="EMBL" id="VSSQ01099218">
    <property type="protein sequence ID" value="MPN41878.1"/>
    <property type="molecule type" value="Genomic_DNA"/>
</dbReference>
<accession>A0A645HS50</accession>
<protein>
    <submittedName>
        <fullName evidence="1">Uncharacterized protein</fullName>
    </submittedName>
</protein>
<evidence type="ECO:0000313" key="1">
    <source>
        <dbReference type="EMBL" id="MPN41878.1"/>
    </source>
</evidence>
<name>A0A645HS50_9ZZZZ</name>